<evidence type="ECO:0000313" key="2">
    <source>
        <dbReference type="Proteomes" id="UP001459277"/>
    </source>
</evidence>
<sequence length="325" mass="36005">MDRWIGVLKVPLGHNSGNYYRVAASLCLSPTTKNLAVPSANAIFFNGDRIEGTGNPVIERLSDLQNIAKILVSKFGGSINAWVVEASVFNGPFAVYKDFIPPVNQWGEPKSYSPIGFPASRTTVSLLSNCLEEVKKIISGRQKDQSAASISASHLSQPKTFILGFSKGGTVLNQLVTELSFSDVKFTGNTPHIEEQSNSSFTEEINIIPNTEEGLLNSITEIHYVDVGLNSSGAYLTDHDAIERISKRLTQGGKGIRFVLHGTPRQWYDSRRIWILNEKDKLVRMLKSEAGRSGGKLQVCERFYFAQRPPDLQMHFEIIENLDVS</sequence>
<dbReference type="Proteomes" id="UP001459277">
    <property type="component" value="Unassembled WGS sequence"/>
</dbReference>
<dbReference type="PANTHER" id="PTHR31296">
    <property type="entry name" value="UPF0565 PROTEIN C2ORF69"/>
    <property type="match status" value="1"/>
</dbReference>
<proteinExistence type="predicted"/>
<gene>
    <name evidence="1" type="ORF">SO802_009060</name>
</gene>
<dbReference type="AlphaFoldDB" id="A0AAW2DCX6"/>
<dbReference type="GO" id="GO:0005739">
    <property type="term" value="C:mitochondrion"/>
    <property type="evidence" value="ECO:0007669"/>
    <property type="project" value="TreeGrafter"/>
</dbReference>
<organism evidence="1 2">
    <name type="scientific">Lithocarpus litseifolius</name>
    <dbReference type="NCBI Taxonomy" id="425828"/>
    <lineage>
        <taxon>Eukaryota</taxon>
        <taxon>Viridiplantae</taxon>
        <taxon>Streptophyta</taxon>
        <taxon>Embryophyta</taxon>
        <taxon>Tracheophyta</taxon>
        <taxon>Spermatophyta</taxon>
        <taxon>Magnoliopsida</taxon>
        <taxon>eudicotyledons</taxon>
        <taxon>Gunneridae</taxon>
        <taxon>Pentapetalae</taxon>
        <taxon>rosids</taxon>
        <taxon>fabids</taxon>
        <taxon>Fagales</taxon>
        <taxon>Fagaceae</taxon>
        <taxon>Lithocarpus</taxon>
    </lineage>
</organism>
<evidence type="ECO:0000313" key="1">
    <source>
        <dbReference type="EMBL" id="KAL0007558.1"/>
    </source>
</evidence>
<dbReference type="PANTHER" id="PTHR31296:SF1">
    <property type="entry name" value="MITOCHONDRIAL PROTEIN C2ORF69"/>
    <property type="match status" value="1"/>
</dbReference>
<name>A0AAW2DCX6_9ROSI</name>
<comment type="caution">
    <text evidence="1">The sequence shown here is derived from an EMBL/GenBank/DDBJ whole genome shotgun (WGS) entry which is preliminary data.</text>
</comment>
<dbReference type="Pfam" id="PF10561">
    <property type="entry name" value="C2orf69"/>
    <property type="match status" value="1"/>
</dbReference>
<reference evidence="1 2" key="1">
    <citation type="submission" date="2024-01" db="EMBL/GenBank/DDBJ databases">
        <title>A telomere-to-telomere, gap-free genome of sweet tea (Lithocarpus litseifolius).</title>
        <authorList>
            <person name="Zhou J."/>
        </authorList>
    </citation>
    <scope>NUCLEOTIDE SEQUENCE [LARGE SCALE GENOMIC DNA]</scope>
    <source>
        <strain evidence="1">Zhou-2022a</strain>
        <tissue evidence="1">Leaf</tissue>
    </source>
</reference>
<accession>A0AAW2DCX6</accession>
<dbReference type="InterPro" id="IPR018881">
    <property type="entry name" value="C2orf69_mit"/>
</dbReference>
<keyword evidence="2" id="KW-1185">Reference proteome</keyword>
<dbReference type="EMBL" id="JAZDWU010000003">
    <property type="protein sequence ID" value="KAL0007558.1"/>
    <property type="molecule type" value="Genomic_DNA"/>
</dbReference>
<protein>
    <submittedName>
        <fullName evidence="1">Uncharacterized protein</fullName>
    </submittedName>
</protein>